<dbReference type="CDD" id="cd16021">
    <property type="entry name" value="ALP_like"/>
    <property type="match status" value="1"/>
</dbReference>
<dbReference type="PANTHER" id="PTHR10974:SF1">
    <property type="entry name" value="FI08016P-RELATED"/>
    <property type="match status" value="1"/>
</dbReference>
<dbReference type="OrthoDB" id="6371099at2759"/>
<accession>A0A7R9A811</accession>
<dbReference type="Proteomes" id="UP000677054">
    <property type="component" value="Unassembled WGS sequence"/>
</dbReference>
<dbReference type="FunFam" id="3.40.720.10:FF:000017">
    <property type="entry name" value="Predicted protein"/>
    <property type="match status" value="1"/>
</dbReference>
<feature type="region of interest" description="Disordered" evidence="1">
    <location>
        <begin position="47"/>
        <end position="66"/>
    </location>
</feature>
<feature type="compositionally biased region" description="Acidic residues" evidence="1">
    <location>
        <begin position="233"/>
        <end position="264"/>
    </location>
</feature>
<keyword evidence="3" id="KW-1185">Reference proteome</keyword>
<dbReference type="AlphaFoldDB" id="A0A7R9A811"/>
<protein>
    <submittedName>
        <fullName evidence="2">Uncharacterized protein</fullName>
    </submittedName>
</protein>
<sequence length="716" mass="82331">MAGERSVGRRCCFLLLGSLSVFVILLMSSSLPRPDLSRLYQRVPGSQLRQESSELPPPIHAAEDRHEGSSSVWEEPGCHLPKLDPWDPSILPYLPRFPDFRCDGMGEPLFKKYGPDQLSFQGKEEQGRSIDCCYTPFWRELPSPSTWIEFSVRYEEECVALPLDTVVEIPHDFVRVVCGVKNKPKDHPLYEEFFAFVPRSIANGQGRQVAQIRSRKERVVTRPTAGQNNDQPREEEEEQSREEEEEHSREEEEEQPREEEEEEPNTSSTNWLSVLILGLDAISRNNAIRHLPKTRRVLQEMGAVDFPMYHKVGDNTFPNLIPFLTGSYPETLPEDCYNVTGDGYFDSCPLIWKEFQNQSFVTAFVEDSISIGTFNYMKKGFYNQPTDIYGSPYFYEAEKNTGKQLGYGLQNVKECLGPRLQAQVLLDYAFDVAEVLAKDAYFAFFWSNSLTHDFVEAPALIDDPLYKFLTEGNKKNLFNNTVLIFMSDHGIRWGDLRNTDVGKLEDRLPFAFVYVPPWFRHRYRKEWNALQGNTQVLVTPFDLHATMHALTNFPLGLRQPYNETRNGKNLFLPISKTRTCEDAGISPHWCSCWSSVPVNLTMDFVQEIGRVLIYHVNSIVENHRQCAKLRLASVDRASMHVNNLMEYSSPEESSKELTVAFKTLPGPGHFEATVKQQPSKNNIYEVLDINRINLYGSQSYCVQDTRLKLFCYCREL</sequence>
<dbReference type="SUPFAM" id="SSF53649">
    <property type="entry name" value="Alkaline phosphatase-like"/>
    <property type="match status" value="1"/>
</dbReference>
<proteinExistence type="predicted"/>
<evidence type="ECO:0000313" key="3">
    <source>
        <dbReference type="Proteomes" id="UP000677054"/>
    </source>
</evidence>
<dbReference type="Pfam" id="PF02995">
    <property type="entry name" value="DUF229"/>
    <property type="match status" value="1"/>
</dbReference>
<organism evidence="2">
    <name type="scientific">Darwinula stevensoni</name>
    <dbReference type="NCBI Taxonomy" id="69355"/>
    <lineage>
        <taxon>Eukaryota</taxon>
        <taxon>Metazoa</taxon>
        <taxon>Ecdysozoa</taxon>
        <taxon>Arthropoda</taxon>
        <taxon>Crustacea</taxon>
        <taxon>Oligostraca</taxon>
        <taxon>Ostracoda</taxon>
        <taxon>Podocopa</taxon>
        <taxon>Podocopida</taxon>
        <taxon>Darwinulocopina</taxon>
        <taxon>Darwinuloidea</taxon>
        <taxon>Darwinulidae</taxon>
        <taxon>Darwinula</taxon>
    </lineage>
</organism>
<feature type="region of interest" description="Disordered" evidence="1">
    <location>
        <begin position="207"/>
        <end position="268"/>
    </location>
</feature>
<name>A0A7R9A811_9CRUS</name>
<evidence type="ECO:0000313" key="2">
    <source>
        <dbReference type="EMBL" id="CAD7249188.1"/>
    </source>
</evidence>
<gene>
    <name evidence="2" type="ORF">DSTB1V02_LOCUS8987</name>
</gene>
<dbReference type="GO" id="GO:0005615">
    <property type="term" value="C:extracellular space"/>
    <property type="evidence" value="ECO:0007669"/>
    <property type="project" value="TreeGrafter"/>
</dbReference>
<dbReference type="InterPro" id="IPR017850">
    <property type="entry name" value="Alkaline_phosphatase_core_sf"/>
</dbReference>
<dbReference type="EMBL" id="LR901688">
    <property type="protein sequence ID" value="CAD7249188.1"/>
    <property type="molecule type" value="Genomic_DNA"/>
</dbReference>
<reference evidence="2" key="1">
    <citation type="submission" date="2020-11" db="EMBL/GenBank/DDBJ databases">
        <authorList>
            <person name="Tran Van P."/>
        </authorList>
    </citation>
    <scope>NUCLEOTIDE SEQUENCE</scope>
</reference>
<dbReference type="Gene3D" id="3.40.720.10">
    <property type="entry name" value="Alkaline Phosphatase, subunit A"/>
    <property type="match status" value="1"/>
</dbReference>
<evidence type="ECO:0000256" key="1">
    <source>
        <dbReference type="SAM" id="MobiDB-lite"/>
    </source>
</evidence>
<dbReference type="InterPro" id="IPR004245">
    <property type="entry name" value="DUF229"/>
</dbReference>
<dbReference type="PANTHER" id="PTHR10974">
    <property type="entry name" value="FI08016P-RELATED"/>
    <property type="match status" value="1"/>
</dbReference>
<dbReference type="EMBL" id="CAJPEV010002171">
    <property type="protein sequence ID" value="CAG0895969.1"/>
    <property type="molecule type" value="Genomic_DNA"/>
</dbReference>